<proteinExistence type="predicted"/>
<keyword evidence="2" id="KW-1003">Cell membrane</keyword>
<evidence type="ECO:0000259" key="8">
    <source>
        <dbReference type="Pfam" id="PF12704"/>
    </source>
</evidence>
<dbReference type="GO" id="GO:0005886">
    <property type="term" value="C:plasma membrane"/>
    <property type="evidence" value="ECO:0007669"/>
    <property type="project" value="UniProtKB-SubCell"/>
</dbReference>
<dbReference type="PROSITE" id="PS51257">
    <property type="entry name" value="PROKAR_LIPOPROTEIN"/>
    <property type="match status" value="1"/>
</dbReference>
<evidence type="ECO:0000259" key="7">
    <source>
        <dbReference type="Pfam" id="PF02687"/>
    </source>
</evidence>
<gene>
    <name evidence="9" type="ORF">DUE52_00285</name>
</gene>
<dbReference type="GO" id="GO:0022857">
    <property type="term" value="F:transmembrane transporter activity"/>
    <property type="evidence" value="ECO:0007669"/>
    <property type="project" value="TreeGrafter"/>
</dbReference>
<comment type="subcellular location">
    <subcellularLocation>
        <location evidence="1">Cell membrane</location>
        <topology evidence="1">Multi-pass membrane protein</topology>
    </subcellularLocation>
</comment>
<dbReference type="Pfam" id="PF02687">
    <property type="entry name" value="FtsX"/>
    <property type="match status" value="2"/>
</dbReference>
<dbReference type="EMBL" id="QOWE01000001">
    <property type="protein sequence ID" value="RCR71411.1"/>
    <property type="molecule type" value="Genomic_DNA"/>
</dbReference>
<evidence type="ECO:0000256" key="3">
    <source>
        <dbReference type="ARBA" id="ARBA00022692"/>
    </source>
</evidence>
<dbReference type="PANTHER" id="PTHR30572:SF18">
    <property type="entry name" value="ABC-TYPE MACROLIDE FAMILY EXPORT SYSTEM PERMEASE COMPONENT 2"/>
    <property type="match status" value="1"/>
</dbReference>
<evidence type="ECO:0000256" key="6">
    <source>
        <dbReference type="SAM" id="Phobius"/>
    </source>
</evidence>
<dbReference type="RefSeq" id="WP_114403942.1">
    <property type="nucleotide sequence ID" value="NZ_QOWE01000001.1"/>
</dbReference>
<protein>
    <submittedName>
        <fullName evidence="9">ABC transporter permease</fullName>
    </submittedName>
</protein>
<evidence type="ECO:0000256" key="2">
    <source>
        <dbReference type="ARBA" id="ARBA00022475"/>
    </source>
</evidence>
<dbReference type="Pfam" id="PF12704">
    <property type="entry name" value="MacB_PCD"/>
    <property type="match status" value="1"/>
</dbReference>
<dbReference type="OrthoDB" id="5933722at2"/>
<evidence type="ECO:0000256" key="5">
    <source>
        <dbReference type="ARBA" id="ARBA00023136"/>
    </source>
</evidence>
<dbReference type="InterPro" id="IPR025857">
    <property type="entry name" value="MacB_PCD"/>
</dbReference>
<evidence type="ECO:0000313" key="10">
    <source>
        <dbReference type="Proteomes" id="UP000253383"/>
    </source>
</evidence>
<reference evidence="9 10" key="1">
    <citation type="submission" date="2018-07" db="EMBL/GenBank/DDBJ databases">
        <title>Genome analysis of Larkinella rosea.</title>
        <authorList>
            <person name="Zhou Z."/>
            <person name="Wang G."/>
        </authorList>
    </citation>
    <scope>NUCLEOTIDE SEQUENCE [LARGE SCALE GENOMIC DNA]</scope>
    <source>
        <strain evidence="10">zzj9</strain>
    </source>
</reference>
<dbReference type="PANTHER" id="PTHR30572">
    <property type="entry name" value="MEMBRANE COMPONENT OF TRANSPORTER-RELATED"/>
    <property type="match status" value="1"/>
</dbReference>
<dbReference type="AlphaFoldDB" id="A0A368JYW8"/>
<name>A0A368JYW8_9BACT</name>
<feature type="transmembrane region" description="Helical" evidence="6">
    <location>
        <begin position="425"/>
        <end position="444"/>
    </location>
</feature>
<dbReference type="InterPro" id="IPR050250">
    <property type="entry name" value="Macrolide_Exporter_MacB"/>
</dbReference>
<feature type="transmembrane region" description="Helical" evidence="6">
    <location>
        <begin position="765"/>
        <end position="785"/>
    </location>
</feature>
<feature type="transmembrane region" description="Helical" evidence="6">
    <location>
        <begin position="731"/>
        <end position="750"/>
    </location>
</feature>
<dbReference type="Proteomes" id="UP000253383">
    <property type="component" value="Unassembled WGS sequence"/>
</dbReference>
<feature type="domain" description="ABC3 transporter permease C-terminal" evidence="7">
    <location>
        <begin position="289"/>
        <end position="406"/>
    </location>
</feature>
<organism evidence="9 10">
    <name type="scientific">Larkinella punicea</name>
    <dbReference type="NCBI Taxonomy" id="2315727"/>
    <lineage>
        <taxon>Bacteria</taxon>
        <taxon>Pseudomonadati</taxon>
        <taxon>Bacteroidota</taxon>
        <taxon>Cytophagia</taxon>
        <taxon>Cytophagales</taxon>
        <taxon>Spirosomataceae</taxon>
        <taxon>Larkinella</taxon>
    </lineage>
</organism>
<feature type="domain" description="ABC3 transporter permease C-terminal" evidence="7">
    <location>
        <begin position="682"/>
        <end position="795"/>
    </location>
</feature>
<dbReference type="InterPro" id="IPR003838">
    <property type="entry name" value="ABC3_permease_C"/>
</dbReference>
<feature type="transmembrane region" description="Helical" evidence="6">
    <location>
        <begin position="679"/>
        <end position="704"/>
    </location>
</feature>
<accession>A0A368JYW8</accession>
<keyword evidence="3 6" id="KW-0812">Transmembrane</keyword>
<feature type="transmembrane region" description="Helical" evidence="6">
    <location>
        <begin position="339"/>
        <end position="360"/>
    </location>
</feature>
<feature type="transmembrane region" description="Helical" evidence="6">
    <location>
        <begin position="282"/>
        <end position="303"/>
    </location>
</feature>
<feature type="transmembrane region" description="Helical" evidence="6">
    <location>
        <begin position="21"/>
        <end position="41"/>
    </location>
</feature>
<evidence type="ECO:0000256" key="1">
    <source>
        <dbReference type="ARBA" id="ARBA00004651"/>
    </source>
</evidence>
<feature type="domain" description="MacB-like periplasmic core" evidence="8">
    <location>
        <begin position="20"/>
        <end position="236"/>
    </location>
</feature>
<sequence length="802" mass="89495">MLQNYFKIAFRNLWRNKVFSGINVFGLAVGLASCLLLYLYISHELSYDSFQQKADRTVRVVMEYSMEGQVNKVPQTGTKVAPEFGRQFPEVESGVRMENRQAVVSYADRKFSEKKVVYADSALFHIFSFRLKQGNPKTALAGPNLVVLSESSAKKYFGNENPVGKTVRINAGGGDKDYAVTGVVEDCPDNSQIKYDLLASFTTLSASKNEQWFSANYATYLLLRKPESIATLQAKIPGFMKTQFSKEEMTGGNYLTYHLEPLQKVHLHSDVEGNFEPNGDLVYLYIFGSVAVLILIIACVNYINLATSRAVERAQEVGVRKVMGALQGQLFGQFIGESVIVTFAALGLGLLLVYLGLPLFNDLSDREFSFDVLMESRNLLLLMGIVLLVSFIAGGYPALVLARYEPVHVLKGHLKTAGAGQFRRALIVFQFAITAFLIVCTMLVRNQLSYIQDKKLGYSKDHVLVLPADRQVNEKIRALKSEFKRNADVQQVTRAYESPVYINGGYGMHRTGTPDDQYKSVTALPADEDFVKTMDLRIVAGRDWTPTDLEQATTPGSDSLLHFHFILNEAAVKEMGWKTPQEAVGQKMDMGRDRPGTVGAVVEDFHFASMKQKISSLVIFPEASGNVLLVKLSGSRLPATLQFMEEKWKAVVPSRPFEYEFMDEEFNKLYSAETRTGQIFSVFSFLSILLACLGLFGLSAYTTAQRTKEIGIRKVLGASVPNIVLLLSKDFLKLVLIAIVLASPLAWWAMNRWLQDFAYKIEVEWWVFVIAGVIAVAIAFLTVSFQSIKAALMNPVNSLRSE</sequence>
<feature type="transmembrane region" description="Helical" evidence="6">
    <location>
        <begin position="380"/>
        <end position="404"/>
    </location>
</feature>
<keyword evidence="10" id="KW-1185">Reference proteome</keyword>
<evidence type="ECO:0000256" key="4">
    <source>
        <dbReference type="ARBA" id="ARBA00022989"/>
    </source>
</evidence>
<keyword evidence="4 6" id="KW-1133">Transmembrane helix</keyword>
<evidence type="ECO:0000313" key="9">
    <source>
        <dbReference type="EMBL" id="RCR71411.1"/>
    </source>
</evidence>
<comment type="caution">
    <text evidence="9">The sequence shown here is derived from an EMBL/GenBank/DDBJ whole genome shotgun (WGS) entry which is preliminary data.</text>
</comment>
<keyword evidence="5 6" id="KW-0472">Membrane</keyword>